<proteinExistence type="inferred from homology"/>
<dbReference type="InterPro" id="IPR043519">
    <property type="entry name" value="NT_sf"/>
</dbReference>
<dbReference type="GO" id="GO:0043023">
    <property type="term" value="F:ribosomal large subunit binding"/>
    <property type="evidence" value="ECO:0007669"/>
    <property type="project" value="TreeGrafter"/>
</dbReference>
<dbReference type="PANTHER" id="PTHR21043:SF0">
    <property type="entry name" value="MITOCHONDRIAL ASSEMBLY OF RIBOSOMAL LARGE SUBUNIT PROTEIN 1"/>
    <property type="match status" value="1"/>
</dbReference>
<evidence type="ECO:0000313" key="4">
    <source>
        <dbReference type="Proteomes" id="UP000186323"/>
    </source>
</evidence>
<keyword evidence="2" id="KW-0810">Translation regulation</keyword>
<dbReference type="AlphaFoldDB" id="A0A1K1LE34"/>
<dbReference type="SUPFAM" id="SSF81301">
    <property type="entry name" value="Nucleotidyltransferase"/>
    <property type="match status" value="1"/>
</dbReference>
<comment type="similarity">
    <text evidence="1 2">Belongs to the Iojap/RsfS family.</text>
</comment>
<keyword evidence="2" id="KW-0963">Cytoplasm</keyword>
<comment type="subcellular location">
    <subcellularLocation>
        <location evidence="2">Cytoplasm</location>
    </subcellularLocation>
</comment>
<organism evidence="3 4">
    <name type="scientific">Desulfovibrio piger</name>
    <dbReference type="NCBI Taxonomy" id="901"/>
    <lineage>
        <taxon>Bacteria</taxon>
        <taxon>Pseudomonadati</taxon>
        <taxon>Thermodesulfobacteriota</taxon>
        <taxon>Desulfovibrionia</taxon>
        <taxon>Desulfovibrionales</taxon>
        <taxon>Desulfovibrionaceae</taxon>
        <taxon>Desulfovibrio</taxon>
    </lineage>
</organism>
<dbReference type="GO" id="GO:0017148">
    <property type="term" value="P:negative regulation of translation"/>
    <property type="evidence" value="ECO:0007669"/>
    <property type="project" value="UniProtKB-UniRule"/>
</dbReference>
<dbReference type="GO" id="GO:0042256">
    <property type="term" value="P:cytosolic ribosome assembly"/>
    <property type="evidence" value="ECO:0007669"/>
    <property type="project" value="UniProtKB-UniRule"/>
</dbReference>
<dbReference type="Pfam" id="PF02410">
    <property type="entry name" value="RsfS"/>
    <property type="match status" value="1"/>
</dbReference>
<dbReference type="InterPro" id="IPR004394">
    <property type="entry name" value="Iojap/RsfS/C7orf30"/>
</dbReference>
<accession>A0A1K1LE34</accession>
<evidence type="ECO:0000256" key="2">
    <source>
        <dbReference type="HAMAP-Rule" id="MF_01477"/>
    </source>
</evidence>
<evidence type="ECO:0000313" key="3">
    <source>
        <dbReference type="EMBL" id="SFV72968.1"/>
    </source>
</evidence>
<dbReference type="GO" id="GO:0005737">
    <property type="term" value="C:cytoplasm"/>
    <property type="evidence" value="ECO:0007669"/>
    <property type="project" value="UniProtKB-SubCell"/>
</dbReference>
<dbReference type="PANTHER" id="PTHR21043">
    <property type="entry name" value="IOJAP SUPERFAMILY ORTHOLOG"/>
    <property type="match status" value="1"/>
</dbReference>
<dbReference type="NCBIfam" id="TIGR00090">
    <property type="entry name" value="rsfS_iojap_ybeB"/>
    <property type="match status" value="1"/>
</dbReference>
<comment type="function">
    <text evidence="2">Functions as a ribosomal silencing factor. Interacts with ribosomal protein uL14 (rplN), blocking formation of intersubunit bridge B8. Prevents association of the 30S and 50S ribosomal subunits and the formation of functional ribosomes, thus repressing translation.</text>
</comment>
<dbReference type="GO" id="GO:0090071">
    <property type="term" value="P:negative regulation of ribosome biogenesis"/>
    <property type="evidence" value="ECO:0007669"/>
    <property type="project" value="UniProtKB-UniRule"/>
</dbReference>
<dbReference type="Proteomes" id="UP000186323">
    <property type="component" value="Chromosome I"/>
</dbReference>
<keyword evidence="4" id="KW-1185">Reference proteome</keyword>
<keyword evidence="2" id="KW-0678">Repressor</keyword>
<dbReference type="KEGG" id="dpg:DESPIGER_1109"/>
<sequence length="130" mass="14324">MQNLISTPKKYSELPTAEKMAVIRAWLEEHKAVDVTGIDLAGQGAFTDALLVASATSVRHAQSLADGVSALCHERNFEYLRMEGYTTGQWILVDCNDIVVNIFQQSVRDLYQLESLWGAAAAALNKEPRA</sequence>
<dbReference type="EMBL" id="LT630450">
    <property type="protein sequence ID" value="SFV72968.1"/>
    <property type="molecule type" value="Genomic_DNA"/>
</dbReference>
<dbReference type="RefSeq" id="WP_072334115.1">
    <property type="nucleotide sequence ID" value="NZ_CALJDE010000075.1"/>
</dbReference>
<comment type="subunit">
    <text evidence="2">Interacts with ribosomal protein uL14 (rplN).</text>
</comment>
<reference evidence="4" key="1">
    <citation type="submission" date="2016-10" db="EMBL/GenBank/DDBJ databases">
        <authorList>
            <person name="Wegmann U."/>
        </authorList>
    </citation>
    <scope>NUCLEOTIDE SEQUENCE [LARGE SCALE GENOMIC DNA]</scope>
</reference>
<dbReference type="Gene3D" id="3.30.460.10">
    <property type="entry name" value="Beta Polymerase, domain 2"/>
    <property type="match status" value="1"/>
</dbReference>
<protein>
    <recommendedName>
        <fullName evidence="2">Ribosomal silencing factor RsfS</fullName>
    </recommendedName>
</protein>
<name>A0A1K1LE34_9BACT</name>
<dbReference type="OrthoDB" id="9793681at2"/>
<evidence type="ECO:0000256" key="1">
    <source>
        <dbReference type="ARBA" id="ARBA00010574"/>
    </source>
</evidence>
<dbReference type="HAMAP" id="MF_01477">
    <property type="entry name" value="Iojap_RsfS"/>
    <property type="match status" value="1"/>
</dbReference>
<gene>
    <name evidence="2" type="primary">rsfS</name>
    <name evidence="3" type="ORF">DESPIGER_1109</name>
</gene>